<dbReference type="EMBL" id="AWWH01000037">
    <property type="protein sequence ID" value="ETA74948.1"/>
    <property type="molecule type" value="Genomic_DNA"/>
</dbReference>
<accession>V7I0I2</accession>
<keyword evidence="4 6" id="KW-1133">Transmembrane helix</keyword>
<evidence type="ECO:0000313" key="9">
    <source>
        <dbReference type="Proteomes" id="UP000018559"/>
    </source>
</evidence>
<comment type="subcellular location">
    <subcellularLocation>
        <location evidence="1">Cell membrane</location>
        <topology evidence="1">Multi-pass membrane protein</topology>
    </subcellularLocation>
</comment>
<dbReference type="PATRIC" id="fig|1392007.3.peg.227"/>
<name>V7I0I2_9LACO</name>
<dbReference type="Proteomes" id="UP000018559">
    <property type="component" value="Unassembled WGS sequence"/>
</dbReference>
<dbReference type="AlphaFoldDB" id="V7I0I2"/>
<evidence type="ECO:0000256" key="4">
    <source>
        <dbReference type="ARBA" id="ARBA00022989"/>
    </source>
</evidence>
<gene>
    <name evidence="8" type="ORF">LEQ_1816</name>
</gene>
<evidence type="ECO:0000256" key="3">
    <source>
        <dbReference type="ARBA" id="ARBA00022692"/>
    </source>
</evidence>
<reference evidence="8 9" key="1">
    <citation type="journal article" date="2014" name="Genome Announc.">
        <title>The Genome of the Predominant Equine Lactobacillus Species, Lactobacillus equi, Is Reflective of Its Lifestyle Adaptations to an Herbivorous Host.</title>
        <authorList>
            <person name="O'Donnell M.M."/>
            <person name="Harris H.M."/>
            <person name="O'Toole P.W."/>
            <person name="Ross R.P."/>
        </authorList>
    </citation>
    <scope>NUCLEOTIDE SEQUENCE [LARGE SCALE GENOMIC DNA]</scope>
    <source>
        <strain evidence="8 9">DPC 6820</strain>
    </source>
</reference>
<dbReference type="PANTHER" id="PTHR30294:SF29">
    <property type="entry name" value="MULTIDRUG ABC TRANSPORTER PERMEASE YBHS-RELATED"/>
    <property type="match status" value="1"/>
</dbReference>
<evidence type="ECO:0000256" key="2">
    <source>
        <dbReference type="ARBA" id="ARBA00022475"/>
    </source>
</evidence>
<dbReference type="Pfam" id="PF12698">
    <property type="entry name" value="ABC2_membrane_3"/>
    <property type="match status" value="1"/>
</dbReference>
<evidence type="ECO:0000256" key="1">
    <source>
        <dbReference type="ARBA" id="ARBA00004651"/>
    </source>
</evidence>
<keyword evidence="3 6" id="KW-0812">Transmembrane</keyword>
<protein>
    <submittedName>
        <fullName evidence="8">ABC transporter, permease</fullName>
    </submittedName>
</protein>
<sequence>MIVARETYVRQVKSWAFVLLLLSPFIFFGISLGIGYFIGHQEATNQRIAVITNDRELRQSLKKDKQLTLAYTKVAKADQALTAQKIAGYVVIDNQADQRLVATYQGVKTLNTELKQKLTTVLNQRQLALNYARVGLTVEEQKQLQQVPVFNEKIDSEYNNKETVKLLSVMILIILMYFILLNYSATTAQEIAAEKGTKIMEVIFSSIPAKTYFYGKILGLFGVIFTQVSIYLLGGGILYSFLPKLGEKFNWLKTNQSLITDVIQNLLSVSLLYVVLGVVLYTILSAFCGALVVRVEDSNKAVQPLMYLIMGGFFGVMALAAYPENIIVRVLSYVPFLSSFFMPLRLIDGSVGGGQVLISLSLLLMTIFLLANYIAKIYFGLILQNDDISLWRSFKKALTIK</sequence>
<dbReference type="PANTHER" id="PTHR30294">
    <property type="entry name" value="MEMBRANE COMPONENT OF ABC TRANSPORTER YHHJ-RELATED"/>
    <property type="match status" value="1"/>
</dbReference>
<evidence type="ECO:0000256" key="5">
    <source>
        <dbReference type="ARBA" id="ARBA00023136"/>
    </source>
</evidence>
<organism evidence="8 9">
    <name type="scientific">Ligilactobacillus equi DPC 6820</name>
    <dbReference type="NCBI Taxonomy" id="1392007"/>
    <lineage>
        <taxon>Bacteria</taxon>
        <taxon>Bacillati</taxon>
        <taxon>Bacillota</taxon>
        <taxon>Bacilli</taxon>
        <taxon>Lactobacillales</taxon>
        <taxon>Lactobacillaceae</taxon>
        <taxon>Ligilactobacillus</taxon>
    </lineage>
</organism>
<dbReference type="GO" id="GO:0005886">
    <property type="term" value="C:plasma membrane"/>
    <property type="evidence" value="ECO:0007669"/>
    <property type="project" value="UniProtKB-SubCell"/>
</dbReference>
<evidence type="ECO:0000259" key="7">
    <source>
        <dbReference type="Pfam" id="PF12698"/>
    </source>
</evidence>
<feature type="transmembrane region" description="Helical" evidence="6">
    <location>
        <begin position="263"/>
        <end position="293"/>
    </location>
</feature>
<keyword evidence="5 6" id="KW-0472">Membrane</keyword>
<comment type="caution">
    <text evidence="8">The sequence shown here is derived from an EMBL/GenBank/DDBJ whole genome shotgun (WGS) entry which is preliminary data.</text>
</comment>
<feature type="transmembrane region" description="Helical" evidence="6">
    <location>
        <begin position="166"/>
        <end position="185"/>
    </location>
</feature>
<feature type="transmembrane region" description="Helical" evidence="6">
    <location>
        <begin position="305"/>
        <end position="323"/>
    </location>
</feature>
<keyword evidence="2" id="KW-1003">Cell membrane</keyword>
<dbReference type="GO" id="GO:0140359">
    <property type="term" value="F:ABC-type transporter activity"/>
    <property type="evidence" value="ECO:0007669"/>
    <property type="project" value="InterPro"/>
</dbReference>
<feature type="transmembrane region" description="Helical" evidence="6">
    <location>
        <begin position="217"/>
        <end position="242"/>
    </location>
</feature>
<feature type="transmembrane region" description="Helical" evidence="6">
    <location>
        <begin position="15"/>
        <end position="38"/>
    </location>
</feature>
<proteinExistence type="predicted"/>
<feature type="domain" description="ABC-2 type transporter transmembrane" evidence="7">
    <location>
        <begin position="15"/>
        <end position="370"/>
    </location>
</feature>
<dbReference type="InterPro" id="IPR013525">
    <property type="entry name" value="ABC2_TM"/>
</dbReference>
<evidence type="ECO:0000313" key="8">
    <source>
        <dbReference type="EMBL" id="ETA74948.1"/>
    </source>
</evidence>
<dbReference type="InterPro" id="IPR051449">
    <property type="entry name" value="ABC-2_transporter_component"/>
</dbReference>
<feature type="transmembrane region" description="Helical" evidence="6">
    <location>
        <begin position="330"/>
        <end position="347"/>
    </location>
</feature>
<feature type="transmembrane region" description="Helical" evidence="6">
    <location>
        <begin position="353"/>
        <end position="375"/>
    </location>
</feature>
<keyword evidence="9" id="KW-1185">Reference proteome</keyword>
<evidence type="ECO:0000256" key="6">
    <source>
        <dbReference type="SAM" id="Phobius"/>
    </source>
</evidence>